<keyword evidence="1" id="KW-1133">Transmembrane helix</keyword>
<evidence type="ECO:0000256" key="1">
    <source>
        <dbReference type="SAM" id="Phobius"/>
    </source>
</evidence>
<keyword evidence="1" id="KW-0472">Membrane</keyword>
<sequence>MASPVYMINKGINNPIEFRGLKAQYIWYFAGGVVALVILFAILYISGIPSWLCVGIILTLGGGWTMQVYEMSSRYGEHGLTKKMARRSLPTVIKTRNRAVFTNLKIERLTWRN</sequence>
<protein>
    <submittedName>
        <fullName evidence="2">DUF4133 domain-containing protein</fullName>
    </submittedName>
</protein>
<dbReference type="EMBL" id="BAABEY010000001">
    <property type="protein sequence ID" value="GAA4430808.1"/>
    <property type="molecule type" value="Genomic_DNA"/>
</dbReference>
<name>A0ABP8LLX9_9BACT</name>
<evidence type="ECO:0000313" key="2">
    <source>
        <dbReference type="EMBL" id="GAA4430808.1"/>
    </source>
</evidence>
<proteinExistence type="predicted"/>
<dbReference type="Pfam" id="PF13571">
    <property type="entry name" value="DUF4133"/>
    <property type="match status" value="1"/>
</dbReference>
<feature type="transmembrane region" description="Helical" evidence="1">
    <location>
        <begin position="25"/>
        <end position="45"/>
    </location>
</feature>
<evidence type="ECO:0000313" key="3">
    <source>
        <dbReference type="Proteomes" id="UP001501508"/>
    </source>
</evidence>
<comment type="caution">
    <text evidence="2">The sequence shown here is derived from an EMBL/GenBank/DDBJ whole genome shotgun (WGS) entry which is preliminary data.</text>
</comment>
<organism evidence="2 3">
    <name type="scientific">Ravibacter arvi</name>
    <dbReference type="NCBI Taxonomy" id="2051041"/>
    <lineage>
        <taxon>Bacteria</taxon>
        <taxon>Pseudomonadati</taxon>
        <taxon>Bacteroidota</taxon>
        <taxon>Cytophagia</taxon>
        <taxon>Cytophagales</taxon>
        <taxon>Spirosomataceae</taxon>
        <taxon>Ravibacter</taxon>
    </lineage>
</organism>
<dbReference type="RefSeq" id="WP_345025980.1">
    <property type="nucleotide sequence ID" value="NZ_BAABEY010000001.1"/>
</dbReference>
<feature type="transmembrane region" description="Helical" evidence="1">
    <location>
        <begin position="51"/>
        <end position="69"/>
    </location>
</feature>
<keyword evidence="3" id="KW-1185">Reference proteome</keyword>
<keyword evidence="1" id="KW-0812">Transmembrane</keyword>
<dbReference type="InterPro" id="IPR025407">
    <property type="entry name" value="DUF4133"/>
</dbReference>
<gene>
    <name evidence="2" type="ORF">GCM10023091_00570</name>
</gene>
<accession>A0ABP8LLX9</accession>
<reference evidence="3" key="1">
    <citation type="journal article" date="2019" name="Int. J. Syst. Evol. Microbiol.">
        <title>The Global Catalogue of Microorganisms (GCM) 10K type strain sequencing project: providing services to taxonomists for standard genome sequencing and annotation.</title>
        <authorList>
            <consortium name="The Broad Institute Genomics Platform"/>
            <consortium name="The Broad Institute Genome Sequencing Center for Infectious Disease"/>
            <person name="Wu L."/>
            <person name="Ma J."/>
        </authorList>
    </citation>
    <scope>NUCLEOTIDE SEQUENCE [LARGE SCALE GENOMIC DNA]</scope>
    <source>
        <strain evidence="3">JCM 31920</strain>
    </source>
</reference>
<dbReference type="Proteomes" id="UP001501508">
    <property type="component" value="Unassembled WGS sequence"/>
</dbReference>